<reference evidence="1 2" key="1">
    <citation type="submission" date="2016-08" db="EMBL/GenBank/DDBJ databases">
        <authorList>
            <person name="Seilhamer J.J."/>
        </authorList>
    </citation>
    <scope>NUCLEOTIDE SEQUENCE [LARGE SCALE GENOMIC DNA]</scope>
    <source>
        <strain evidence="1 2">ANC 4874</strain>
    </source>
</reference>
<gene>
    <name evidence="1" type="ORF">GA0116959_11459</name>
</gene>
<proteinExistence type="predicted"/>
<evidence type="ECO:0000313" key="1">
    <source>
        <dbReference type="EMBL" id="SCC73018.1"/>
    </source>
</evidence>
<accession>A0A1C4GY11</accession>
<dbReference type="OrthoDB" id="6493506at2"/>
<evidence type="ECO:0008006" key="3">
    <source>
        <dbReference type="Google" id="ProtNLM"/>
    </source>
</evidence>
<sequence length="324" mass="38005">MANVLKSWETKIVKQIFNLLNYFISIKSFFLKNSKSKKSFIIMTLPHTLYIANSLKVILENKGLNTAIEIKSRRKLFSHDFYIVICPQEFKYLPPPKKRISLQMEQCVSNWFDEKYIDILKDSIQVWDYSKRNINYLKQHHIAIDKIFYIPVSGIHNYRNFLEHEYGQPLTQQKTTDFLFYGNVNSPRREKLLDSLSKHFSVKIENNLYGYEMLNAICNSKIVVNIHFYEDALLETTRIFECLSLGVKILSESSTDIEDYEYLNQSSQIAFFKISDVNDMLKQAEILLKQVNDKEDDCVKQSQKILDSNINLALSKIIPSFIDS</sequence>
<dbReference type="AlphaFoldDB" id="A0A1C4GY11"/>
<evidence type="ECO:0000313" key="2">
    <source>
        <dbReference type="Proteomes" id="UP000243661"/>
    </source>
</evidence>
<protein>
    <recommendedName>
        <fullName evidence="3">Glycosyl transferases group 1</fullName>
    </recommendedName>
</protein>
<dbReference type="Proteomes" id="UP000243661">
    <property type="component" value="Unassembled WGS sequence"/>
</dbReference>
<name>A0A1C4GY11_9GAMM</name>
<dbReference type="EMBL" id="FMBK01000014">
    <property type="protein sequence ID" value="SCC73018.1"/>
    <property type="molecule type" value="Genomic_DNA"/>
</dbReference>
<dbReference type="RefSeq" id="WP_092720886.1">
    <property type="nucleotide sequence ID" value="NZ_FMBK01000014.1"/>
</dbReference>
<organism evidence="1 2">
    <name type="scientific">Acinetobacter albensis</name>
    <dbReference type="NCBI Taxonomy" id="1673609"/>
    <lineage>
        <taxon>Bacteria</taxon>
        <taxon>Pseudomonadati</taxon>
        <taxon>Pseudomonadota</taxon>
        <taxon>Gammaproteobacteria</taxon>
        <taxon>Moraxellales</taxon>
        <taxon>Moraxellaceae</taxon>
        <taxon>Acinetobacter</taxon>
    </lineage>
</organism>